<dbReference type="CDD" id="cd02079">
    <property type="entry name" value="P-type_ATPase_HM"/>
    <property type="match status" value="1"/>
</dbReference>
<dbReference type="SFLD" id="SFLDF00027">
    <property type="entry name" value="p-type_atpase"/>
    <property type="match status" value="1"/>
</dbReference>
<evidence type="ECO:0000256" key="12">
    <source>
        <dbReference type="ARBA" id="ARBA00022989"/>
    </source>
</evidence>
<dbReference type="Gene3D" id="2.70.150.10">
    <property type="entry name" value="Calcium-transporting ATPase, cytoplasmic transduction domain A"/>
    <property type="match status" value="1"/>
</dbReference>
<proteinExistence type="inferred from homology"/>
<evidence type="ECO:0000256" key="1">
    <source>
        <dbReference type="ARBA" id="ARBA00004651"/>
    </source>
</evidence>
<dbReference type="Pfam" id="PF00122">
    <property type="entry name" value="E1-E2_ATPase"/>
    <property type="match status" value="1"/>
</dbReference>
<keyword evidence="19" id="KW-1185">Reference proteome</keyword>
<keyword evidence="10" id="KW-0460">Magnesium</keyword>
<evidence type="ECO:0000256" key="9">
    <source>
        <dbReference type="ARBA" id="ARBA00022840"/>
    </source>
</evidence>
<feature type="transmembrane region" description="Helical" evidence="15">
    <location>
        <begin position="678"/>
        <end position="694"/>
    </location>
</feature>
<evidence type="ECO:0000256" key="8">
    <source>
        <dbReference type="ARBA" id="ARBA00022741"/>
    </source>
</evidence>
<dbReference type="SUPFAM" id="SSF55008">
    <property type="entry name" value="HMA, heavy metal-associated domain"/>
    <property type="match status" value="1"/>
</dbReference>
<dbReference type="GO" id="GO:0005524">
    <property type="term" value="F:ATP binding"/>
    <property type="evidence" value="ECO:0007669"/>
    <property type="project" value="UniProtKB-UniRule"/>
</dbReference>
<dbReference type="Gene3D" id="3.40.50.1000">
    <property type="entry name" value="HAD superfamily/HAD-like"/>
    <property type="match status" value="1"/>
</dbReference>
<evidence type="ECO:0000256" key="11">
    <source>
        <dbReference type="ARBA" id="ARBA00022967"/>
    </source>
</evidence>
<dbReference type="NCBIfam" id="TIGR01525">
    <property type="entry name" value="ATPase-IB_hvy"/>
    <property type="match status" value="1"/>
</dbReference>
<dbReference type="InterPro" id="IPR023298">
    <property type="entry name" value="ATPase_P-typ_TM_dom_sf"/>
</dbReference>
<keyword evidence="6 15" id="KW-0812">Transmembrane</keyword>
<dbReference type="Pfam" id="PF00702">
    <property type="entry name" value="Hydrolase"/>
    <property type="match status" value="1"/>
</dbReference>
<dbReference type="Proteomes" id="UP000637423">
    <property type="component" value="Unassembled WGS sequence"/>
</dbReference>
<dbReference type="AlphaFoldDB" id="A0A916UF46"/>
<evidence type="ECO:0000256" key="13">
    <source>
        <dbReference type="ARBA" id="ARBA00023065"/>
    </source>
</evidence>
<keyword evidence="5" id="KW-0597">Phosphoprotein</keyword>
<keyword evidence="14 15" id="KW-0472">Membrane</keyword>
<dbReference type="PANTHER" id="PTHR43520:SF5">
    <property type="entry name" value="CATION-TRANSPORTING P-TYPE ATPASE-RELATED"/>
    <property type="match status" value="1"/>
</dbReference>
<dbReference type="SFLD" id="SFLDG00002">
    <property type="entry name" value="C1.7:_P-type_atpase_like"/>
    <property type="match status" value="1"/>
</dbReference>
<dbReference type="GO" id="GO:0043682">
    <property type="term" value="F:P-type divalent copper transporter activity"/>
    <property type="evidence" value="ECO:0007669"/>
    <property type="project" value="TreeGrafter"/>
</dbReference>
<dbReference type="InterPro" id="IPR001757">
    <property type="entry name" value="P_typ_ATPase"/>
</dbReference>
<comment type="similarity">
    <text evidence="2 15">Belongs to the cation transport ATPase (P-type) (TC 3.A.3) family. Type IB subfamily.</text>
</comment>
<dbReference type="GO" id="GO:0005886">
    <property type="term" value="C:plasma membrane"/>
    <property type="evidence" value="ECO:0007669"/>
    <property type="project" value="UniProtKB-SubCell"/>
</dbReference>
<feature type="region of interest" description="Disordered" evidence="16">
    <location>
        <begin position="702"/>
        <end position="725"/>
    </location>
</feature>
<reference evidence="18" key="2">
    <citation type="submission" date="2020-09" db="EMBL/GenBank/DDBJ databases">
        <authorList>
            <person name="Sun Q."/>
            <person name="Zhou Y."/>
        </authorList>
    </citation>
    <scope>NUCLEOTIDE SEQUENCE</scope>
    <source>
        <strain evidence="18">CGMCC 1.10998</strain>
    </source>
</reference>
<feature type="transmembrane region" description="Helical" evidence="15">
    <location>
        <begin position="126"/>
        <end position="148"/>
    </location>
</feature>
<evidence type="ECO:0000259" key="17">
    <source>
        <dbReference type="Pfam" id="PF00122"/>
    </source>
</evidence>
<dbReference type="PROSITE" id="PS00154">
    <property type="entry name" value="ATPASE_E1_E2"/>
    <property type="match status" value="1"/>
</dbReference>
<dbReference type="PROSITE" id="PS01229">
    <property type="entry name" value="COF_2"/>
    <property type="match status" value="1"/>
</dbReference>
<evidence type="ECO:0000256" key="5">
    <source>
        <dbReference type="ARBA" id="ARBA00022553"/>
    </source>
</evidence>
<feature type="transmembrane region" description="Helical" evidence="15">
    <location>
        <begin position="154"/>
        <end position="172"/>
    </location>
</feature>
<evidence type="ECO:0000256" key="6">
    <source>
        <dbReference type="ARBA" id="ARBA00022692"/>
    </source>
</evidence>
<comment type="caution">
    <text evidence="18">The sequence shown here is derived from an EMBL/GenBank/DDBJ whole genome shotgun (WGS) entry which is preliminary data.</text>
</comment>
<dbReference type="SUPFAM" id="SSF81653">
    <property type="entry name" value="Calcium ATPase, transduction domain A"/>
    <property type="match status" value="1"/>
</dbReference>
<dbReference type="GO" id="GO:0055070">
    <property type="term" value="P:copper ion homeostasis"/>
    <property type="evidence" value="ECO:0007669"/>
    <property type="project" value="TreeGrafter"/>
</dbReference>
<organism evidence="18 19">
    <name type="scientific">Undibacterium terreum</name>
    <dbReference type="NCBI Taxonomy" id="1224302"/>
    <lineage>
        <taxon>Bacteria</taxon>
        <taxon>Pseudomonadati</taxon>
        <taxon>Pseudomonadota</taxon>
        <taxon>Betaproteobacteria</taxon>
        <taxon>Burkholderiales</taxon>
        <taxon>Oxalobacteraceae</taxon>
        <taxon>Undibacterium</taxon>
    </lineage>
</organism>
<evidence type="ECO:0000256" key="2">
    <source>
        <dbReference type="ARBA" id="ARBA00006024"/>
    </source>
</evidence>
<dbReference type="PANTHER" id="PTHR43520">
    <property type="entry name" value="ATP7, ISOFORM B"/>
    <property type="match status" value="1"/>
</dbReference>
<feature type="transmembrane region" description="Helical" evidence="15">
    <location>
        <begin position="96"/>
        <end position="114"/>
    </location>
</feature>
<dbReference type="InterPro" id="IPR036163">
    <property type="entry name" value="HMA_dom_sf"/>
</dbReference>
<dbReference type="InterPro" id="IPR023214">
    <property type="entry name" value="HAD_sf"/>
</dbReference>
<dbReference type="SFLD" id="SFLDS00003">
    <property type="entry name" value="Haloacid_Dehalogenase"/>
    <property type="match status" value="1"/>
</dbReference>
<dbReference type="InterPro" id="IPR059000">
    <property type="entry name" value="ATPase_P-type_domA"/>
</dbReference>
<dbReference type="InterPro" id="IPR008250">
    <property type="entry name" value="ATPase_P-typ_transduc_dom_A_sf"/>
</dbReference>
<feature type="transmembrane region" description="Helical" evidence="15">
    <location>
        <begin position="57"/>
        <end position="76"/>
    </location>
</feature>
<keyword evidence="3" id="KW-0813">Transport</keyword>
<keyword evidence="11" id="KW-1278">Translocase</keyword>
<dbReference type="InterPro" id="IPR044492">
    <property type="entry name" value="P_typ_ATPase_HD_dom"/>
</dbReference>
<dbReference type="GO" id="GO:0016887">
    <property type="term" value="F:ATP hydrolysis activity"/>
    <property type="evidence" value="ECO:0007669"/>
    <property type="project" value="InterPro"/>
</dbReference>
<reference evidence="18" key="1">
    <citation type="journal article" date="2014" name="Int. J. Syst. Evol. Microbiol.">
        <title>Complete genome sequence of Corynebacterium casei LMG S-19264T (=DSM 44701T), isolated from a smear-ripened cheese.</title>
        <authorList>
            <consortium name="US DOE Joint Genome Institute (JGI-PGF)"/>
            <person name="Walter F."/>
            <person name="Albersmeier A."/>
            <person name="Kalinowski J."/>
            <person name="Ruckert C."/>
        </authorList>
    </citation>
    <scope>NUCLEOTIDE SEQUENCE</scope>
    <source>
        <strain evidence="18">CGMCC 1.10998</strain>
    </source>
</reference>
<evidence type="ECO:0000313" key="19">
    <source>
        <dbReference type="Proteomes" id="UP000637423"/>
    </source>
</evidence>
<evidence type="ECO:0000256" key="4">
    <source>
        <dbReference type="ARBA" id="ARBA00022475"/>
    </source>
</evidence>
<protein>
    <submittedName>
        <fullName evidence="18">Cation-transporting P-type ATPase</fullName>
    </submittedName>
</protein>
<evidence type="ECO:0000256" key="14">
    <source>
        <dbReference type="ARBA" id="ARBA00023136"/>
    </source>
</evidence>
<dbReference type="InterPro" id="IPR018303">
    <property type="entry name" value="ATPase_P-typ_P_site"/>
</dbReference>
<evidence type="ECO:0000313" key="18">
    <source>
        <dbReference type="EMBL" id="GGC70065.1"/>
    </source>
</evidence>
<evidence type="ECO:0000256" key="16">
    <source>
        <dbReference type="SAM" id="MobiDB-lite"/>
    </source>
</evidence>
<dbReference type="SUPFAM" id="SSF81665">
    <property type="entry name" value="Calcium ATPase, transmembrane domain M"/>
    <property type="match status" value="1"/>
</dbReference>
<dbReference type="Gene3D" id="3.40.1110.10">
    <property type="entry name" value="Calcium-transporting ATPase, cytoplasmic domain N"/>
    <property type="match status" value="1"/>
</dbReference>
<dbReference type="NCBIfam" id="TIGR01494">
    <property type="entry name" value="ATPase_P-type"/>
    <property type="match status" value="1"/>
</dbReference>
<dbReference type="InterPro" id="IPR023299">
    <property type="entry name" value="ATPase_P-typ_cyto_dom_N"/>
</dbReference>
<keyword evidence="9 15" id="KW-0067">ATP-binding</keyword>
<dbReference type="InterPro" id="IPR027256">
    <property type="entry name" value="P-typ_ATPase_IB"/>
</dbReference>
<feature type="transmembrane region" description="Helical" evidence="15">
    <location>
        <begin position="652"/>
        <end position="672"/>
    </location>
</feature>
<keyword evidence="7 15" id="KW-0479">Metal-binding</keyword>
<evidence type="ECO:0000256" key="10">
    <source>
        <dbReference type="ARBA" id="ARBA00022842"/>
    </source>
</evidence>
<sequence length="725" mass="78741">MQSVSMNVSAEKLYVQWDSQCCRPSQIIQALHQIGYTAHPYDALEHGDRVRRSSKQLFRQLFIAGLSMMQVMMYAFPSYLSSSFTIEEEHAQLLRWASLFLTLPAVCYSALPFYRGAWFSLRGRSLGMDVPVTLGILAAFGASAIATWNNRGDVYFDSVTMFIFLLLCSRYLEMAARRKAFERLEKMQRTLPVTACRLADYPLNQTEELVSANQLRIDDVILIRSGEAISADCTIISGATAIDASLLSGESRPLPKEAGDELPGGAINIQQAVIARVLRVAEGSRLSALIRLTERAGMNKRETTTWVDQLASWFVATQILLSVLFFALWQMIDPARSWPIAIAILVVSCPCALALATPSALASAVDRMLGQGILLMRTGMLETLPLVTHVIFDKTGTLTIGKPAIRHIQTYSTVSASQCLQLAAGLESGSQHPLGEALKQAQRASLVEDGCDQERMQAFATETHTEPGKGLQGSVKGVSYRLGSKKYIEELLGYAIPEKTNPQFSSIYLAGENSCLARFDMQDAARDEAATVVRQLRDAGKEVILLSGDDQQIAQNIACKLGISTVYGNQLPEQKLQFVQNLQRSGAVVAMIGDGINDAAVLRAADASFAMGNGAAMAQVNADAVLLSENLDSVLNTFSLARATGSVIRQNLLWAGVYNLIAIPAAACGYVSPLWSGVGMAASSMIVVVNALSLRKLHQIRKMPPNTENNGRDATTLPATVDQKA</sequence>
<evidence type="ECO:0000256" key="7">
    <source>
        <dbReference type="ARBA" id="ARBA00022723"/>
    </source>
</evidence>
<dbReference type="GO" id="GO:0005507">
    <property type="term" value="F:copper ion binding"/>
    <property type="evidence" value="ECO:0007669"/>
    <property type="project" value="TreeGrafter"/>
</dbReference>
<feature type="domain" description="P-type ATPase A" evidence="17">
    <location>
        <begin position="204"/>
        <end position="294"/>
    </location>
</feature>
<feature type="transmembrane region" description="Helical" evidence="15">
    <location>
        <begin position="310"/>
        <end position="332"/>
    </location>
</feature>
<gene>
    <name evidence="18" type="ORF">GCM10011396_16390</name>
</gene>
<keyword evidence="12 15" id="KW-1133">Transmembrane helix</keyword>
<dbReference type="EMBL" id="BMED01000001">
    <property type="protein sequence ID" value="GGC70065.1"/>
    <property type="molecule type" value="Genomic_DNA"/>
</dbReference>
<keyword evidence="8 15" id="KW-0547">Nucleotide-binding</keyword>
<evidence type="ECO:0000256" key="3">
    <source>
        <dbReference type="ARBA" id="ARBA00022448"/>
    </source>
</evidence>
<feature type="transmembrane region" description="Helical" evidence="15">
    <location>
        <begin position="338"/>
        <end position="361"/>
    </location>
</feature>
<dbReference type="PRINTS" id="PR00119">
    <property type="entry name" value="CATATPASE"/>
</dbReference>
<keyword evidence="4 15" id="KW-1003">Cell membrane</keyword>
<dbReference type="InterPro" id="IPR036412">
    <property type="entry name" value="HAD-like_sf"/>
</dbReference>
<accession>A0A916UF46</accession>
<evidence type="ECO:0000256" key="15">
    <source>
        <dbReference type="RuleBase" id="RU362081"/>
    </source>
</evidence>
<keyword evidence="13" id="KW-0406">Ion transport</keyword>
<comment type="subcellular location">
    <subcellularLocation>
        <location evidence="1">Cell membrane</location>
        <topology evidence="1">Multi-pass membrane protein</topology>
    </subcellularLocation>
</comment>
<name>A0A916UF46_9BURK</name>
<dbReference type="SUPFAM" id="SSF56784">
    <property type="entry name" value="HAD-like"/>
    <property type="match status" value="1"/>
</dbReference>